<dbReference type="AlphaFoldDB" id="A0AAW2KNY5"/>
<accession>A0AAW2KNY5</accession>
<reference evidence="2" key="2">
    <citation type="journal article" date="2024" name="Plant">
        <title>Genomic evolution and insights into agronomic trait innovations of Sesamum species.</title>
        <authorList>
            <person name="Miao H."/>
            <person name="Wang L."/>
            <person name="Qu L."/>
            <person name="Liu H."/>
            <person name="Sun Y."/>
            <person name="Le M."/>
            <person name="Wang Q."/>
            <person name="Wei S."/>
            <person name="Zheng Y."/>
            <person name="Lin W."/>
            <person name="Duan Y."/>
            <person name="Cao H."/>
            <person name="Xiong S."/>
            <person name="Wang X."/>
            <person name="Wei L."/>
            <person name="Li C."/>
            <person name="Ma Q."/>
            <person name="Ju M."/>
            <person name="Zhao R."/>
            <person name="Li G."/>
            <person name="Mu C."/>
            <person name="Tian Q."/>
            <person name="Mei H."/>
            <person name="Zhang T."/>
            <person name="Gao T."/>
            <person name="Zhang H."/>
        </authorList>
    </citation>
    <scope>NUCLEOTIDE SEQUENCE</scope>
    <source>
        <strain evidence="2">G02</strain>
    </source>
</reference>
<organism evidence="2">
    <name type="scientific">Sesamum radiatum</name>
    <name type="common">Black benniseed</name>
    <dbReference type="NCBI Taxonomy" id="300843"/>
    <lineage>
        <taxon>Eukaryota</taxon>
        <taxon>Viridiplantae</taxon>
        <taxon>Streptophyta</taxon>
        <taxon>Embryophyta</taxon>
        <taxon>Tracheophyta</taxon>
        <taxon>Spermatophyta</taxon>
        <taxon>Magnoliopsida</taxon>
        <taxon>eudicotyledons</taxon>
        <taxon>Gunneridae</taxon>
        <taxon>Pentapetalae</taxon>
        <taxon>asterids</taxon>
        <taxon>lamiids</taxon>
        <taxon>Lamiales</taxon>
        <taxon>Pedaliaceae</taxon>
        <taxon>Sesamum</taxon>
    </lineage>
</organism>
<feature type="compositionally biased region" description="Basic and acidic residues" evidence="1">
    <location>
        <begin position="1"/>
        <end position="42"/>
    </location>
</feature>
<comment type="caution">
    <text evidence="2">The sequence shown here is derived from an EMBL/GenBank/DDBJ whole genome shotgun (WGS) entry which is preliminary data.</text>
</comment>
<reference evidence="2" key="1">
    <citation type="submission" date="2020-06" db="EMBL/GenBank/DDBJ databases">
        <authorList>
            <person name="Li T."/>
            <person name="Hu X."/>
            <person name="Zhang T."/>
            <person name="Song X."/>
            <person name="Zhang H."/>
            <person name="Dai N."/>
            <person name="Sheng W."/>
            <person name="Hou X."/>
            <person name="Wei L."/>
        </authorList>
    </citation>
    <scope>NUCLEOTIDE SEQUENCE</scope>
    <source>
        <strain evidence="2">G02</strain>
        <tissue evidence="2">Leaf</tissue>
    </source>
</reference>
<name>A0AAW2KNY5_SESRA</name>
<evidence type="ECO:0000313" key="2">
    <source>
        <dbReference type="EMBL" id="KAL0308672.1"/>
    </source>
</evidence>
<gene>
    <name evidence="2" type="ORF">Sradi_5809500</name>
</gene>
<dbReference type="EMBL" id="JACGWJ010000027">
    <property type="protein sequence ID" value="KAL0308672.1"/>
    <property type="molecule type" value="Genomic_DNA"/>
</dbReference>
<feature type="region of interest" description="Disordered" evidence="1">
    <location>
        <begin position="1"/>
        <end position="44"/>
    </location>
</feature>
<proteinExistence type="predicted"/>
<protein>
    <submittedName>
        <fullName evidence="2">Uncharacterized protein</fullName>
    </submittedName>
</protein>
<sequence>MHVEGKEGYDGGPHEGPHGRQENNGIADRDRHRSRCLRDGGGQRRAHVVKIAIDHNNRRWSPAGLVLLVCVCFCCDHEKGGI</sequence>
<evidence type="ECO:0000256" key="1">
    <source>
        <dbReference type="SAM" id="MobiDB-lite"/>
    </source>
</evidence>